<dbReference type="AlphaFoldDB" id="A0A1C4YCS0"/>
<sequence length="156" mass="16224">MSVPLYQAKAELFRTLGHPVRIRVLELLQDGPKPVRDLLAVIEVEPSNLSQQLAVLRRAGLVTSYRDGPLVMYSLSTPDVADLLAAGRRILGTVLTDRDALLDELRAAPDPATGTVPAVAVPAVAVPAVGGPPGTGGAGRAPRTPATNGSPTRPGR</sequence>
<dbReference type="SUPFAM" id="SSF46785">
    <property type="entry name" value="Winged helix' DNA-binding domain"/>
    <property type="match status" value="1"/>
</dbReference>
<dbReference type="InterPro" id="IPR036390">
    <property type="entry name" value="WH_DNA-bd_sf"/>
</dbReference>
<dbReference type="InterPro" id="IPR011991">
    <property type="entry name" value="ArsR-like_HTH"/>
</dbReference>
<dbReference type="PROSITE" id="PS50987">
    <property type="entry name" value="HTH_ARSR_2"/>
    <property type="match status" value="1"/>
</dbReference>
<dbReference type="GO" id="GO:0003700">
    <property type="term" value="F:DNA-binding transcription factor activity"/>
    <property type="evidence" value="ECO:0007669"/>
    <property type="project" value="InterPro"/>
</dbReference>
<dbReference type="CDD" id="cd00090">
    <property type="entry name" value="HTH_ARSR"/>
    <property type="match status" value="1"/>
</dbReference>
<keyword evidence="2" id="KW-0238">DNA-binding</keyword>
<dbReference type="GO" id="GO:0003677">
    <property type="term" value="F:DNA binding"/>
    <property type="evidence" value="ECO:0007669"/>
    <property type="project" value="UniProtKB-KW"/>
</dbReference>
<keyword evidence="3" id="KW-0804">Transcription</keyword>
<protein>
    <submittedName>
        <fullName evidence="6">ArsR family transcriptional regulator</fullName>
    </submittedName>
</protein>
<proteinExistence type="predicted"/>
<dbReference type="InterPro" id="IPR051011">
    <property type="entry name" value="Metal_resp_trans_reg"/>
</dbReference>
<dbReference type="STRING" id="121616.GA0070216_10693"/>
<feature type="domain" description="HTH arsR-type" evidence="5">
    <location>
        <begin position="1"/>
        <end position="95"/>
    </location>
</feature>
<reference evidence="7" key="1">
    <citation type="submission" date="2016-06" db="EMBL/GenBank/DDBJ databases">
        <authorList>
            <person name="Varghese N."/>
            <person name="Submissions Spin"/>
        </authorList>
    </citation>
    <scope>NUCLEOTIDE SEQUENCE [LARGE SCALE GENOMIC DNA]</scope>
    <source>
        <strain evidence="7">DSM 44100</strain>
    </source>
</reference>
<dbReference type="EMBL" id="FMCU01000006">
    <property type="protein sequence ID" value="SCF18527.1"/>
    <property type="molecule type" value="Genomic_DNA"/>
</dbReference>
<evidence type="ECO:0000256" key="3">
    <source>
        <dbReference type="ARBA" id="ARBA00023163"/>
    </source>
</evidence>
<dbReference type="Proteomes" id="UP000198797">
    <property type="component" value="Unassembled WGS sequence"/>
</dbReference>
<evidence type="ECO:0000256" key="2">
    <source>
        <dbReference type="ARBA" id="ARBA00023125"/>
    </source>
</evidence>
<feature type="region of interest" description="Disordered" evidence="4">
    <location>
        <begin position="128"/>
        <end position="156"/>
    </location>
</feature>
<evidence type="ECO:0000313" key="6">
    <source>
        <dbReference type="EMBL" id="SCF18527.1"/>
    </source>
</evidence>
<dbReference type="InterPro" id="IPR001845">
    <property type="entry name" value="HTH_ArsR_DNA-bd_dom"/>
</dbReference>
<name>A0A1C4YCS0_9ACTN</name>
<dbReference type="SMART" id="SM00418">
    <property type="entry name" value="HTH_ARSR"/>
    <property type="match status" value="1"/>
</dbReference>
<dbReference type="PRINTS" id="PR00778">
    <property type="entry name" value="HTHARSR"/>
</dbReference>
<evidence type="ECO:0000259" key="5">
    <source>
        <dbReference type="PROSITE" id="PS50987"/>
    </source>
</evidence>
<dbReference type="Pfam" id="PF01022">
    <property type="entry name" value="HTH_5"/>
    <property type="match status" value="1"/>
</dbReference>
<dbReference type="PANTHER" id="PTHR43132:SF2">
    <property type="entry name" value="ARSENICAL RESISTANCE OPERON REPRESSOR ARSR-RELATED"/>
    <property type="match status" value="1"/>
</dbReference>
<keyword evidence="7" id="KW-1185">Reference proteome</keyword>
<keyword evidence="1" id="KW-0805">Transcription regulation</keyword>
<evidence type="ECO:0000256" key="4">
    <source>
        <dbReference type="SAM" id="MobiDB-lite"/>
    </source>
</evidence>
<organism evidence="6 7">
    <name type="scientific">Micromonospora matsumotoense</name>
    <dbReference type="NCBI Taxonomy" id="121616"/>
    <lineage>
        <taxon>Bacteria</taxon>
        <taxon>Bacillati</taxon>
        <taxon>Actinomycetota</taxon>
        <taxon>Actinomycetes</taxon>
        <taxon>Micromonosporales</taxon>
        <taxon>Micromonosporaceae</taxon>
        <taxon>Micromonospora</taxon>
    </lineage>
</organism>
<gene>
    <name evidence="6" type="ORF">GA0070216_10693</name>
</gene>
<evidence type="ECO:0000313" key="7">
    <source>
        <dbReference type="Proteomes" id="UP000198797"/>
    </source>
</evidence>
<accession>A0A1C4YCS0</accession>
<dbReference type="PANTHER" id="PTHR43132">
    <property type="entry name" value="ARSENICAL RESISTANCE OPERON REPRESSOR ARSR-RELATED"/>
    <property type="match status" value="1"/>
</dbReference>
<dbReference type="InterPro" id="IPR036388">
    <property type="entry name" value="WH-like_DNA-bd_sf"/>
</dbReference>
<evidence type="ECO:0000256" key="1">
    <source>
        <dbReference type="ARBA" id="ARBA00023015"/>
    </source>
</evidence>
<dbReference type="NCBIfam" id="NF033788">
    <property type="entry name" value="HTH_metalloreg"/>
    <property type="match status" value="1"/>
</dbReference>
<dbReference type="Gene3D" id="1.10.10.10">
    <property type="entry name" value="Winged helix-like DNA-binding domain superfamily/Winged helix DNA-binding domain"/>
    <property type="match status" value="1"/>
</dbReference>